<dbReference type="WBParaSite" id="NBR_0001571901-mRNA-1">
    <property type="protein sequence ID" value="NBR_0001571901-mRNA-1"/>
    <property type="gene ID" value="NBR_0001571901"/>
</dbReference>
<dbReference type="Pfam" id="PF16916">
    <property type="entry name" value="ZT_dimer"/>
    <property type="match status" value="1"/>
</dbReference>
<reference evidence="3 4" key="2">
    <citation type="submission" date="2018-11" db="EMBL/GenBank/DDBJ databases">
        <authorList>
            <consortium name="Pathogen Informatics"/>
        </authorList>
    </citation>
    <scope>NUCLEOTIDE SEQUENCE [LARGE SCALE GENOMIC DNA]</scope>
</reference>
<dbReference type="STRING" id="27835.A0A0N4YG07"/>
<evidence type="ECO:0000259" key="2">
    <source>
        <dbReference type="Pfam" id="PF16916"/>
    </source>
</evidence>
<dbReference type="PANTHER" id="PTHR43840">
    <property type="entry name" value="MITOCHONDRIAL METAL TRANSPORTER 1-RELATED"/>
    <property type="match status" value="1"/>
</dbReference>
<dbReference type="GO" id="GO:0016020">
    <property type="term" value="C:membrane"/>
    <property type="evidence" value="ECO:0007669"/>
    <property type="project" value="TreeGrafter"/>
</dbReference>
<evidence type="ECO:0000313" key="5">
    <source>
        <dbReference type="WBParaSite" id="NBR_0001571901-mRNA-1"/>
    </source>
</evidence>
<dbReference type="InterPro" id="IPR027470">
    <property type="entry name" value="Cation_efflux_CTD"/>
</dbReference>
<dbReference type="InterPro" id="IPR036837">
    <property type="entry name" value="Cation_efflux_CTD_sf"/>
</dbReference>
<dbReference type="Gene3D" id="3.30.70.1350">
    <property type="entry name" value="Cation efflux protein, cytoplasmic domain"/>
    <property type="match status" value="1"/>
</dbReference>
<dbReference type="AlphaFoldDB" id="A0A0N4YG07"/>
<keyword evidence="4" id="KW-1185">Reference proteome</keyword>
<dbReference type="Proteomes" id="UP000271162">
    <property type="component" value="Unassembled WGS sequence"/>
</dbReference>
<dbReference type="SUPFAM" id="SSF160240">
    <property type="entry name" value="Cation efflux protein cytoplasmic domain-like"/>
    <property type="match status" value="1"/>
</dbReference>
<dbReference type="GO" id="GO:0008324">
    <property type="term" value="F:monoatomic cation transmembrane transporter activity"/>
    <property type="evidence" value="ECO:0007669"/>
    <property type="project" value="TreeGrafter"/>
</dbReference>
<keyword evidence="1" id="KW-0813">Transport</keyword>
<organism evidence="5">
    <name type="scientific">Nippostrongylus brasiliensis</name>
    <name type="common">Rat hookworm</name>
    <dbReference type="NCBI Taxonomy" id="27835"/>
    <lineage>
        <taxon>Eukaryota</taxon>
        <taxon>Metazoa</taxon>
        <taxon>Ecdysozoa</taxon>
        <taxon>Nematoda</taxon>
        <taxon>Chromadorea</taxon>
        <taxon>Rhabditida</taxon>
        <taxon>Rhabditina</taxon>
        <taxon>Rhabditomorpha</taxon>
        <taxon>Strongyloidea</taxon>
        <taxon>Heligmosomidae</taxon>
        <taxon>Nippostrongylus</taxon>
    </lineage>
</organism>
<dbReference type="PANTHER" id="PTHR43840:SF8">
    <property type="entry name" value="CATION EFFLUX PROTEIN CYTOPLASMIC DOMAIN-CONTAINING PROTEIN"/>
    <property type="match status" value="1"/>
</dbReference>
<name>A0A0N4YG07_NIPBR</name>
<dbReference type="EMBL" id="UYSL01021856">
    <property type="protein sequence ID" value="VDL79314.1"/>
    <property type="molecule type" value="Genomic_DNA"/>
</dbReference>
<gene>
    <name evidence="3" type="ORF">NBR_LOCUS15720</name>
</gene>
<sequence>MSRKVTLRFIFVNDDVPDSVHCPYLLIVQSGHPLLVAIGHDERIKHLDTVYVYHFGANFLVELHVVMDREISLCEAHDVSETLQAKLEQLSFVERAFVHCDYMFDGDEHIIPNECKESSGIKPTNSHDLSTTKDRFARFQSCSVASEVSRKPS</sequence>
<proteinExistence type="predicted"/>
<accession>A0A0N4YG07</accession>
<evidence type="ECO:0000313" key="3">
    <source>
        <dbReference type="EMBL" id="VDL79314.1"/>
    </source>
</evidence>
<dbReference type="InterPro" id="IPR050291">
    <property type="entry name" value="CDF_Transporter"/>
</dbReference>
<reference evidence="5" key="1">
    <citation type="submission" date="2017-02" db="UniProtKB">
        <authorList>
            <consortium name="WormBaseParasite"/>
        </authorList>
    </citation>
    <scope>IDENTIFICATION</scope>
</reference>
<evidence type="ECO:0000313" key="4">
    <source>
        <dbReference type="Proteomes" id="UP000271162"/>
    </source>
</evidence>
<evidence type="ECO:0000256" key="1">
    <source>
        <dbReference type="ARBA" id="ARBA00022448"/>
    </source>
</evidence>
<protein>
    <submittedName>
        <fullName evidence="5">ZT_dimer domain-containing protein</fullName>
    </submittedName>
</protein>
<feature type="domain" description="Cation efflux protein cytoplasmic" evidence="2">
    <location>
        <begin position="42"/>
        <end position="101"/>
    </location>
</feature>